<dbReference type="PANTHER" id="PTHR35735:SF4">
    <property type="entry name" value="PROTEIN NIM1-INTERACTING 2"/>
    <property type="match status" value="1"/>
</dbReference>
<reference evidence="2 3" key="1">
    <citation type="submission" date="2024-01" db="EMBL/GenBank/DDBJ databases">
        <title>The genomes of 5 underutilized Papilionoideae crops provide insights into root nodulation and disease resistanc.</title>
        <authorList>
            <person name="Jiang F."/>
        </authorList>
    </citation>
    <scope>NUCLEOTIDE SEQUENCE [LARGE SCALE GENOMIC DNA]</scope>
    <source>
        <strain evidence="2">LVBAO_FW01</strain>
        <tissue evidence="2">Leaves</tissue>
    </source>
</reference>
<name>A0AAN9PQV5_CANGL</name>
<dbReference type="Proteomes" id="UP001367508">
    <property type="component" value="Unassembled WGS sequence"/>
</dbReference>
<evidence type="ECO:0000313" key="2">
    <source>
        <dbReference type="EMBL" id="KAK7306934.1"/>
    </source>
</evidence>
<dbReference type="GO" id="GO:0010112">
    <property type="term" value="P:regulation of systemic acquired resistance"/>
    <property type="evidence" value="ECO:0007669"/>
    <property type="project" value="InterPro"/>
</dbReference>
<dbReference type="PANTHER" id="PTHR35735">
    <property type="entry name" value="PROTEIN NIM1-INTERACTING 2"/>
    <property type="match status" value="1"/>
</dbReference>
<comment type="caution">
    <text evidence="2">The sequence shown here is derived from an EMBL/GenBank/DDBJ whole genome shotgun (WGS) entry which is preliminary data.</text>
</comment>
<protein>
    <submittedName>
        <fullName evidence="2">Uncharacterized protein</fullName>
    </submittedName>
</protein>
<evidence type="ECO:0000313" key="3">
    <source>
        <dbReference type="Proteomes" id="UP001367508"/>
    </source>
</evidence>
<feature type="region of interest" description="Disordered" evidence="1">
    <location>
        <begin position="1"/>
        <end position="29"/>
    </location>
</feature>
<feature type="region of interest" description="Disordered" evidence="1">
    <location>
        <begin position="72"/>
        <end position="91"/>
    </location>
</feature>
<dbReference type="EMBL" id="JAYMYQ010000010">
    <property type="protein sequence ID" value="KAK7306934.1"/>
    <property type="molecule type" value="Genomic_DNA"/>
</dbReference>
<evidence type="ECO:0000256" key="1">
    <source>
        <dbReference type="SAM" id="MobiDB-lite"/>
    </source>
</evidence>
<proteinExistence type="predicted"/>
<dbReference type="InterPro" id="IPR034577">
    <property type="entry name" value="NIMIN-2"/>
</dbReference>
<keyword evidence="3" id="KW-1185">Reference proteome</keyword>
<dbReference type="AlphaFoldDB" id="A0AAN9PQV5"/>
<accession>A0AAN9PQV5</accession>
<organism evidence="2 3">
    <name type="scientific">Canavalia gladiata</name>
    <name type="common">Sword bean</name>
    <name type="synonym">Dolichos gladiatus</name>
    <dbReference type="NCBI Taxonomy" id="3824"/>
    <lineage>
        <taxon>Eukaryota</taxon>
        <taxon>Viridiplantae</taxon>
        <taxon>Streptophyta</taxon>
        <taxon>Embryophyta</taxon>
        <taxon>Tracheophyta</taxon>
        <taxon>Spermatophyta</taxon>
        <taxon>Magnoliopsida</taxon>
        <taxon>eudicotyledons</taxon>
        <taxon>Gunneridae</taxon>
        <taxon>Pentapetalae</taxon>
        <taxon>rosids</taxon>
        <taxon>fabids</taxon>
        <taxon>Fabales</taxon>
        <taxon>Fabaceae</taxon>
        <taxon>Papilionoideae</taxon>
        <taxon>50 kb inversion clade</taxon>
        <taxon>NPAAA clade</taxon>
        <taxon>indigoferoid/millettioid clade</taxon>
        <taxon>Phaseoleae</taxon>
        <taxon>Canavalia</taxon>
    </lineage>
</organism>
<sequence length="91" mass="10503">MSNEGEKRKHVNNDAVSGSQKKQAREVTDEEFEEFSAILRRMNTAAKYFKRGGASRGRWRESVEEQIMQKVKEKGSVRSLDLDLNESPQQE</sequence>
<gene>
    <name evidence="2" type="ORF">VNO77_39575</name>
</gene>